<proteinExistence type="predicted"/>
<protein>
    <submittedName>
        <fullName evidence="1">Uncharacterized protein</fullName>
    </submittedName>
</protein>
<organism evidence="1 2">
    <name type="scientific">Candidatus Gottesmanbacteria bacterium RBG_16_37_8</name>
    <dbReference type="NCBI Taxonomy" id="1798371"/>
    <lineage>
        <taxon>Bacteria</taxon>
        <taxon>Candidatus Gottesmaniibacteriota</taxon>
    </lineage>
</organism>
<reference evidence="1 2" key="1">
    <citation type="journal article" date="2016" name="Nat. Commun.">
        <title>Thousands of microbial genomes shed light on interconnected biogeochemical processes in an aquifer system.</title>
        <authorList>
            <person name="Anantharaman K."/>
            <person name="Brown C.T."/>
            <person name="Hug L.A."/>
            <person name="Sharon I."/>
            <person name="Castelle C.J."/>
            <person name="Probst A.J."/>
            <person name="Thomas B.C."/>
            <person name="Singh A."/>
            <person name="Wilkins M.J."/>
            <person name="Karaoz U."/>
            <person name="Brodie E.L."/>
            <person name="Williams K.H."/>
            <person name="Hubbard S.S."/>
            <person name="Banfield J.F."/>
        </authorList>
    </citation>
    <scope>NUCLEOTIDE SEQUENCE [LARGE SCALE GENOMIC DNA]</scope>
</reference>
<dbReference type="EMBL" id="MFJA01000024">
    <property type="protein sequence ID" value="OGG03437.1"/>
    <property type="molecule type" value="Genomic_DNA"/>
</dbReference>
<accession>A0A1F5YTY7</accession>
<gene>
    <name evidence="1" type="ORF">A2W14_02890</name>
</gene>
<evidence type="ECO:0000313" key="1">
    <source>
        <dbReference type="EMBL" id="OGG03437.1"/>
    </source>
</evidence>
<evidence type="ECO:0000313" key="2">
    <source>
        <dbReference type="Proteomes" id="UP000176665"/>
    </source>
</evidence>
<dbReference type="STRING" id="1798371.A2W14_02890"/>
<dbReference type="AlphaFoldDB" id="A0A1F5YTY7"/>
<sequence length="106" mass="12416">MDKIEEMLGWKPDRETRIRILREAKESGKCIQEIIGSGTVVPIMPEMAILDENLKFNYRGQMITVQEWEKINPLGKFGHIIVIGNNKIMEKYKMSKNNGKKIDFYR</sequence>
<dbReference type="Proteomes" id="UP000176665">
    <property type="component" value="Unassembled WGS sequence"/>
</dbReference>
<name>A0A1F5YTY7_9BACT</name>
<comment type="caution">
    <text evidence="1">The sequence shown here is derived from an EMBL/GenBank/DDBJ whole genome shotgun (WGS) entry which is preliminary data.</text>
</comment>